<evidence type="ECO:0000256" key="5">
    <source>
        <dbReference type="ARBA" id="ARBA00023136"/>
    </source>
</evidence>
<dbReference type="EMBL" id="FNOM01000002">
    <property type="protein sequence ID" value="SDW57866.1"/>
    <property type="molecule type" value="Genomic_DNA"/>
</dbReference>
<protein>
    <recommendedName>
        <fullName evidence="8">ATP synthase subunit delta</fullName>
    </recommendedName>
    <alternativeName>
        <fullName evidence="8">ATP synthase F(1) sector subunit delta</fullName>
    </alternativeName>
    <alternativeName>
        <fullName evidence="8">F-type ATPase subunit delta</fullName>
        <shortName evidence="8">F-ATPase subunit delta</shortName>
    </alternativeName>
</protein>
<dbReference type="Gene3D" id="1.10.520.20">
    <property type="entry name" value="N-terminal domain of the delta subunit of the F1F0-ATP synthase"/>
    <property type="match status" value="1"/>
</dbReference>
<dbReference type="PROSITE" id="PS00389">
    <property type="entry name" value="ATPASE_DELTA"/>
    <property type="match status" value="1"/>
</dbReference>
<dbReference type="GO" id="GO:0046933">
    <property type="term" value="F:proton-transporting ATP synthase activity, rotational mechanism"/>
    <property type="evidence" value="ECO:0007669"/>
    <property type="project" value="UniProtKB-UniRule"/>
</dbReference>
<dbReference type="OrthoDB" id="9796185at2"/>
<comment type="subcellular location">
    <subcellularLocation>
        <location evidence="8">Cell membrane</location>
        <topology evidence="8">Peripheral membrane protein</topology>
    </subcellularLocation>
    <subcellularLocation>
        <location evidence="1">Membrane</location>
    </subcellularLocation>
</comment>
<keyword evidence="2 8" id="KW-0813">Transport</keyword>
<name>A0A1H2UP00_9RHOB</name>
<dbReference type="GO" id="GO:0045259">
    <property type="term" value="C:proton-transporting ATP synthase complex"/>
    <property type="evidence" value="ECO:0007669"/>
    <property type="project" value="UniProtKB-KW"/>
</dbReference>
<dbReference type="STRING" id="564137.SAMN04488238_102449"/>
<gene>
    <name evidence="8" type="primary">atpH</name>
    <name evidence="9" type="ORF">SAMN04488238_102449</name>
</gene>
<dbReference type="NCBIfam" id="NF004406">
    <property type="entry name" value="PRK05758.3-2"/>
    <property type="match status" value="1"/>
</dbReference>
<sequence length="186" mass="19571">MSEPASISTGIAKRYATAVFELANEGKALPSLERDVDALTATLDDSAELRDLIASPVYSRDDQGRAITAVARKMGLSDTFVGTLGLMAAKRRLFALPLVLSALRALIADAKGEVTAEVTSAIDLSPAQADALTRTLKARIGKDIKLKVTVDDALIGGLVVKVGSKMIDTSVRSKLTALQNSMKEVG</sequence>
<evidence type="ECO:0000256" key="4">
    <source>
        <dbReference type="ARBA" id="ARBA00023065"/>
    </source>
</evidence>
<dbReference type="HAMAP" id="MF_01416">
    <property type="entry name" value="ATP_synth_delta_bact"/>
    <property type="match status" value="1"/>
</dbReference>
<dbReference type="Pfam" id="PF00213">
    <property type="entry name" value="OSCP"/>
    <property type="match status" value="1"/>
</dbReference>
<keyword evidence="5 8" id="KW-0472">Membrane</keyword>
<dbReference type="GO" id="GO:0005886">
    <property type="term" value="C:plasma membrane"/>
    <property type="evidence" value="ECO:0007669"/>
    <property type="project" value="UniProtKB-SubCell"/>
</dbReference>
<proteinExistence type="inferred from homology"/>
<evidence type="ECO:0000256" key="3">
    <source>
        <dbReference type="ARBA" id="ARBA00022781"/>
    </source>
</evidence>
<dbReference type="RefSeq" id="WP_092886324.1">
    <property type="nucleotide sequence ID" value="NZ_CP061498.1"/>
</dbReference>
<evidence type="ECO:0000256" key="7">
    <source>
        <dbReference type="ARBA" id="ARBA00023310"/>
    </source>
</evidence>
<dbReference type="InterPro" id="IPR020781">
    <property type="entry name" value="ATPase_OSCP/d_CS"/>
</dbReference>
<reference evidence="9 10" key="1">
    <citation type="submission" date="2016-10" db="EMBL/GenBank/DDBJ databases">
        <authorList>
            <person name="de Groot N.N."/>
        </authorList>
    </citation>
    <scope>NUCLEOTIDE SEQUENCE [LARGE SCALE GENOMIC DNA]</scope>
    <source>
        <strain evidence="9 10">CGMCC 1.8894</strain>
    </source>
</reference>
<keyword evidence="3 8" id="KW-0375">Hydrogen ion transport</keyword>
<evidence type="ECO:0000313" key="10">
    <source>
        <dbReference type="Proteomes" id="UP000198539"/>
    </source>
</evidence>
<accession>A0A1H2UP00</accession>
<dbReference type="PRINTS" id="PR00125">
    <property type="entry name" value="ATPASEDELTA"/>
</dbReference>
<evidence type="ECO:0000256" key="1">
    <source>
        <dbReference type="ARBA" id="ARBA00004370"/>
    </source>
</evidence>
<keyword evidence="7 8" id="KW-0066">ATP synthesis</keyword>
<dbReference type="SUPFAM" id="SSF47928">
    <property type="entry name" value="N-terminal domain of the delta subunit of the F1F0-ATP synthase"/>
    <property type="match status" value="1"/>
</dbReference>
<comment type="function">
    <text evidence="8">This protein is part of the stalk that links CF(0) to CF(1). It either transmits conformational changes from CF(0) to CF(1) or is implicated in proton conduction.</text>
</comment>
<evidence type="ECO:0000256" key="2">
    <source>
        <dbReference type="ARBA" id="ARBA00022448"/>
    </source>
</evidence>
<dbReference type="NCBIfam" id="TIGR01145">
    <property type="entry name" value="ATP_synt_delta"/>
    <property type="match status" value="1"/>
</dbReference>
<comment type="function">
    <text evidence="8">F(1)F(0) ATP synthase produces ATP from ADP in the presence of a proton or sodium gradient. F-type ATPases consist of two structural domains, F(1) containing the extramembraneous catalytic core and F(0) containing the membrane proton channel, linked together by a central stalk and a peripheral stalk. During catalysis, ATP synthesis in the catalytic domain of F(1) is coupled via a rotary mechanism of the central stalk subunits to proton translocation.</text>
</comment>
<dbReference type="PANTHER" id="PTHR11910">
    <property type="entry name" value="ATP SYNTHASE DELTA CHAIN"/>
    <property type="match status" value="1"/>
</dbReference>
<organism evidence="9 10">
    <name type="scientific">Roseicitreum antarcticum</name>
    <dbReference type="NCBI Taxonomy" id="564137"/>
    <lineage>
        <taxon>Bacteria</taxon>
        <taxon>Pseudomonadati</taxon>
        <taxon>Pseudomonadota</taxon>
        <taxon>Alphaproteobacteria</taxon>
        <taxon>Rhodobacterales</taxon>
        <taxon>Paracoccaceae</taxon>
        <taxon>Roseicitreum</taxon>
    </lineage>
</organism>
<evidence type="ECO:0000313" key="9">
    <source>
        <dbReference type="EMBL" id="SDW57866.1"/>
    </source>
</evidence>
<keyword evidence="6 8" id="KW-0139">CF(1)</keyword>
<evidence type="ECO:0000256" key="8">
    <source>
        <dbReference type="HAMAP-Rule" id="MF_01416"/>
    </source>
</evidence>
<comment type="similarity">
    <text evidence="8">Belongs to the ATPase delta chain family.</text>
</comment>
<evidence type="ECO:0000256" key="6">
    <source>
        <dbReference type="ARBA" id="ARBA00023196"/>
    </source>
</evidence>
<dbReference type="InterPro" id="IPR026015">
    <property type="entry name" value="ATP_synth_OSCP/delta_N_sf"/>
</dbReference>
<keyword evidence="8" id="KW-1003">Cell membrane</keyword>
<dbReference type="Proteomes" id="UP000198539">
    <property type="component" value="Unassembled WGS sequence"/>
</dbReference>
<dbReference type="InterPro" id="IPR000711">
    <property type="entry name" value="ATPase_OSCP/dsu"/>
</dbReference>
<dbReference type="AlphaFoldDB" id="A0A1H2UP00"/>
<keyword evidence="10" id="KW-1185">Reference proteome</keyword>
<keyword evidence="4 8" id="KW-0406">Ion transport</keyword>